<dbReference type="Pfam" id="PF13474">
    <property type="entry name" value="SnoaL_3"/>
    <property type="match status" value="1"/>
</dbReference>
<dbReference type="SUPFAM" id="SSF54427">
    <property type="entry name" value="NTF2-like"/>
    <property type="match status" value="1"/>
</dbReference>
<evidence type="ECO:0000313" key="3">
    <source>
        <dbReference type="EMBL" id="MBE9039725.1"/>
    </source>
</evidence>
<evidence type="ECO:0000313" key="4">
    <source>
        <dbReference type="Proteomes" id="UP000621799"/>
    </source>
</evidence>
<dbReference type="EMBL" id="JADEXN010000027">
    <property type="protein sequence ID" value="MBE9039725.1"/>
    <property type="molecule type" value="Genomic_DNA"/>
</dbReference>
<feature type="signal peptide" evidence="1">
    <location>
        <begin position="1"/>
        <end position="23"/>
    </location>
</feature>
<name>A0A928VXS2_9CYAN</name>
<feature type="chain" id="PRO_5036818586" evidence="1">
    <location>
        <begin position="24"/>
        <end position="186"/>
    </location>
</feature>
<gene>
    <name evidence="3" type="ORF">IQ235_02825</name>
</gene>
<feature type="domain" description="SnoaL-like" evidence="2">
    <location>
        <begin position="83"/>
        <end position="178"/>
    </location>
</feature>
<evidence type="ECO:0000256" key="1">
    <source>
        <dbReference type="SAM" id="SignalP"/>
    </source>
</evidence>
<organism evidence="3 4">
    <name type="scientific">Zarconia navalis LEGE 11467</name>
    <dbReference type="NCBI Taxonomy" id="1828826"/>
    <lineage>
        <taxon>Bacteria</taxon>
        <taxon>Bacillati</taxon>
        <taxon>Cyanobacteriota</taxon>
        <taxon>Cyanophyceae</taxon>
        <taxon>Oscillatoriophycideae</taxon>
        <taxon>Oscillatoriales</taxon>
        <taxon>Oscillatoriales incertae sedis</taxon>
        <taxon>Zarconia</taxon>
        <taxon>Zarconia navalis</taxon>
    </lineage>
</organism>
<dbReference type="InterPro" id="IPR037401">
    <property type="entry name" value="SnoaL-like"/>
</dbReference>
<accession>A0A928VXS2</accession>
<proteinExistence type="predicted"/>
<protein>
    <submittedName>
        <fullName evidence="3">Nuclear transport factor 2 family protein</fullName>
    </submittedName>
</protein>
<reference evidence="3" key="1">
    <citation type="submission" date="2020-10" db="EMBL/GenBank/DDBJ databases">
        <authorList>
            <person name="Castelo-Branco R."/>
            <person name="Eusebio N."/>
            <person name="Adriana R."/>
            <person name="Vieira A."/>
            <person name="Brugerolle De Fraissinette N."/>
            <person name="Rezende De Castro R."/>
            <person name="Schneider M.P."/>
            <person name="Vasconcelos V."/>
            <person name="Leao P.N."/>
        </authorList>
    </citation>
    <scope>NUCLEOTIDE SEQUENCE</scope>
    <source>
        <strain evidence="3">LEGE 11467</strain>
    </source>
</reference>
<dbReference type="AlphaFoldDB" id="A0A928VXS2"/>
<dbReference type="Proteomes" id="UP000621799">
    <property type="component" value="Unassembled WGS sequence"/>
</dbReference>
<comment type="caution">
    <text evidence="3">The sequence shown here is derived from an EMBL/GenBank/DDBJ whole genome shotgun (WGS) entry which is preliminary data.</text>
</comment>
<sequence>MKRLFVSAIATALTGFVTLTASAGEQTLFSFDRPVKEQYVAQSQTDLDRQQIEQLTQKWVDLWSPKDRPFTGEGFEEIFATGENEILVFDNVEGSVVVLHSLEEYLDTWVPMMQQFAFWEIAIEDNLEISVNGDLAVTTFSFVGGGQDGDGVEYTLRQYGTHTWKRIDGQWRLVHEHLTAGDGSDV</sequence>
<dbReference type="Gene3D" id="3.10.450.50">
    <property type="match status" value="1"/>
</dbReference>
<evidence type="ECO:0000259" key="2">
    <source>
        <dbReference type="Pfam" id="PF13474"/>
    </source>
</evidence>
<keyword evidence="1" id="KW-0732">Signal</keyword>
<keyword evidence="4" id="KW-1185">Reference proteome</keyword>
<dbReference type="InterPro" id="IPR032710">
    <property type="entry name" value="NTF2-like_dom_sf"/>
</dbReference>